<dbReference type="RefSeq" id="WP_271322099.1">
    <property type="nucleotide sequence ID" value="NZ_JAAGKO020000040.1"/>
</dbReference>
<name>A0ABT6W4Q8_9ACTN</name>
<dbReference type="Proteomes" id="UP001156398">
    <property type="component" value="Unassembled WGS sequence"/>
</dbReference>
<dbReference type="EMBL" id="JAAGKO020000040">
    <property type="protein sequence ID" value="MDI5965741.1"/>
    <property type="molecule type" value="Genomic_DNA"/>
</dbReference>
<gene>
    <name evidence="1" type="ORF">POF43_023945</name>
</gene>
<comment type="caution">
    <text evidence="1">The sequence shown here is derived from an EMBL/GenBank/DDBJ whole genome shotgun (WGS) entry which is preliminary data.</text>
</comment>
<accession>A0ABT6W4Q8</accession>
<evidence type="ECO:0008006" key="3">
    <source>
        <dbReference type="Google" id="ProtNLM"/>
    </source>
</evidence>
<proteinExistence type="predicted"/>
<organism evidence="1 2">
    <name type="scientific">Streptantibioticus silvisoli</name>
    <dbReference type="NCBI Taxonomy" id="2705255"/>
    <lineage>
        <taxon>Bacteria</taxon>
        <taxon>Bacillati</taxon>
        <taxon>Actinomycetota</taxon>
        <taxon>Actinomycetes</taxon>
        <taxon>Kitasatosporales</taxon>
        <taxon>Streptomycetaceae</taxon>
        <taxon>Streptantibioticus</taxon>
    </lineage>
</organism>
<protein>
    <recommendedName>
        <fullName evidence="3">PH domain-containing protein</fullName>
    </recommendedName>
</protein>
<keyword evidence="2" id="KW-1185">Reference proteome</keyword>
<evidence type="ECO:0000313" key="2">
    <source>
        <dbReference type="Proteomes" id="UP001156398"/>
    </source>
</evidence>
<sequence>MAVVLGVLADSEREALEWVDRLIALGFEAHGRPMPAVAGEHRWLARVRPAAETVEV</sequence>
<evidence type="ECO:0000313" key="1">
    <source>
        <dbReference type="EMBL" id="MDI5965741.1"/>
    </source>
</evidence>
<reference evidence="1 2" key="1">
    <citation type="submission" date="2023-05" db="EMBL/GenBank/DDBJ databases">
        <title>Streptantibioticus silvisoli sp. nov., acidotolerant actinomycetes 1 from pine litter.</title>
        <authorList>
            <person name="Swiecimska M."/>
            <person name="Golinska P."/>
            <person name="Sangal V."/>
            <person name="Wachnowicz B."/>
            <person name="Goodfellow M."/>
        </authorList>
    </citation>
    <scope>NUCLEOTIDE SEQUENCE [LARGE SCALE GENOMIC DNA]</scope>
    <source>
        <strain evidence="1 2">SL54</strain>
    </source>
</reference>